<proteinExistence type="predicted"/>
<accession>E3EBQ5</accession>
<feature type="transmembrane region" description="Helical" evidence="1">
    <location>
        <begin position="32"/>
        <end position="54"/>
    </location>
</feature>
<name>E3EBQ5_PAEPS</name>
<dbReference type="RefSeq" id="WP_013373411.1">
    <property type="nucleotide sequence ID" value="NC_014622.2"/>
</dbReference>
<dbReference type="PATRIC" id="fig|886882.15.peg.4902"/>
<protein>
    <submittedName>
        <fullName evidence="3">Copper amine oxidase</fullName>
    </submittedName>
</protein>
<organism evidence="3 4">
    <name type="scientific">Paenibacillus polymyxa (strain SC2)</name>
    <name type="common">Bacillus polymyxa</name>
    <dbReference type="NCBI Taxonomy" id="886882"/>
    <lineage>
        <taxon>Bacteria</taxon>
        <taxon>Bacillati</taxon>
        <taxon>Bacillota</taxon>
        <taxon>Bacilli</taxon>
        <taxon>Bacillales</taxon>
        <taxon>Paenibacillaceae</taxon>
        <taxon>Paenibacillus</taxon>
    </lineage>
</organism>
<dbReference type="eggNOG" id="COG1305">
    <property type="taxonomic scope" value="Bacteria"/>
</dbReference>
<dbReference type="AlphaFoldDB" id="E3EBQ5"/>
<evidence type="ECO:0000313" key="4">
    <source>
        <dbReference type="Proteomes" id="UP000006868"/>
    </source>
</evidence>
<reference evidence="3 4" key="1">
    <citation type="journal article" date="2011" name="J. Bacteriol.">
        <title>Complete genome sequence of Paenibacillus polymyxa SC2, a strain of plant growth-promoting Rhizobacterium with broad-spectrum antimicrobial activity.</title>
        <authorList>
            <person name="Ma M."/>
            <person name="Wang C."/>
            <person name="Ding Y."/>
            <person name="Li L."/>
            <person name="Shen D."/>
            <person name="Jiang X."/>
            <person name="Guan D."/>
            <person name="Cao F."/>
            <person name="Chen H."/>
            <person name="Feng R."/>
            <person name="Wang X."/>
            <person name="Ge Y."/>
            <person name="Yao L."/>
            <person name="Bing X."/>
            <person name="Yang X."/>
            <person name="Li J."/>
            <person name="Du B."/>
        </authorList>
    </citation>
    <scope>NUCLEOTIDE SEQUENCE [LARGE SCALE GENOMIC DNA]</scope>
    <source>
        <strain evidence="3 4">SC2</strain>
    </source>
</reference>
<dbReference type="HOGENOM" id="CLU_009282_0_0_9"/>
<dbReference type="Gene3D" id="3.30.457.10">
    <property type="entry name" value="Copper amine oxidase-like, N-terminal domain"/>
    <property type="match status" value="2"/>
</dbReference>
<keyword evidence="1" id="KW-0812">Transmembrane</keyword>
<keyword evidence="1" id="KW-0472">Membrane</keyword>
<dbReference type="Pfam" id="PF07833">
    <property type="entry name" value="Cu_amine_oxidN1"/>
    <property type="match status" value="1"/>
</dbReference>
<dbReference type="InterPro" id="IPR036582">
    <property type="entry name" value="Mao_N_sf"/>
</dbReference>
<evidence type="ECO:0000313" key="3">
    <source>
        <dbReference type="EMBL" id="ADO58873.1"/>
    </source>
</evidence>
<dbReference type="InterPro" id="IPR012854">
    <property type="entry name" value="Cu_amine_oxidase-like_N"/>
</dbReference>
<evidence type="ECO:0000256" key="1">
    <source>
        <dbReference type="SAM" id="Phobius"/>
    </source>
</evidence>
<dbReference type="EMBL" id="CP002213">
    <property type="protein sequence ID" value="ADO58873.1"/>
    <property type="molecule type" value="Genomic_DNA"/>
</dbReference>
<keyword evidence="1" id="KW-1133">Transmembrane helix</keyword>
<dbReference type="SUPFAM" id="SSF55383">
    <property type="entry name" value="Copper amine oxidase, domain N"/>
    <property type="match status" value="2"/>
</dbReference>
<gene>
    <name evidence="3" type="ORF">PPSC2_23145</name>
</gene>
<dbReference type="KEGG" id="ppm:PPSC2_23145"/>
<feature type="domain" description="Copper amine oxidase-like N-terminal" evidence="2">
    <location>
        <begin position="687"/>
        <end position="797"/>
    </location>
</feature>
<evidence type="ECO:0000259" key="2">
    <source>
        <dbReference type="Pfam" id="PF07833"/>
    </source>
</evidence>
<dbReference type="Proteomes" id="UP000006868">
    <property type="component" value="Chromosome"/>
</dbReference>
<sequence length="801" mass="84076">MSDKIRQKDKNNISVYIQGGEKKVMTKFNKKMINVLATATLVAGVAAPIAALTAPTAIHAASSYQVLNTPSISGGAQNGIQLGRVHVGIDKASLNSGGSLTVSLPKGFKFSKSFKNVNLKDTVGKSLKNESVSDVTADTYGTTVYVEQNDNGDGKAGHTPVEYNVEKVGSSDNTFKVVFTGSNSADDLDVYFNFNVIDATGPSNGPIKVAFDAAANSGLTSSEVTVGNVVSSGQVGLSAVDTESKTDSFKFRLKVKEQTAGALDTNNNIKLKLPSGFKWSGKGDAAVLFGDLKAGDVSVTGYDNNNDTLTISLKKKTTQQSSFDLPLNFEVDDENSAKTGDVVVNVTGNTTTDVSTLVVGTYGEIGGGVSVAKPTDIIAGHDEQKIGDISIKETVAGSFVGDRTVTLRLPEGARWQSAFEGKTGSNEFVGSREYTNGLSNVDISYSDSDKRTLKLKFNNNGSQNSSDPGTLTLKNVEVATQPGFSGDLNVEVAGSQGLTGNVKVATVKKAVTLAAATKPTLTIGLGDQQIGDITITEAAREALTKSKNSNGQVILELPTGVRFASTPEVKVTSGDVKIKSVSTDTYGDTNKGRLSFYVDSESATPSTITISAPKLVVDRTVAQGDIVAKLKGEAASYTAYEGNSDVTRNWRDNNTAADEVAIATVGTPAPGATSTKAVFTLGSTSYTVNGQTKTADVAAYAENGRTYLPVRYAAEALGVSPQNILFDKATSTVTLIKGDRVAQIKLNTNLLTVNGSVIRMDVKAVTNKNRTVLPIFWVSRALDASINYDATAKTVTVENNN</sequence>
<dbReference type="OrthoDB" id="2023214at2"/>